<evidence type="ECO:0008006" key="5">
    <source>
        <dbReference type="Google" id="ProtNLM"/>
    </source>
</evidence>
<evidence type="ECO:0000256" key="2">
    <source>
        <dbReference type="SAM" id="SignalP"/>
    </source>
</evidence>
<reference evidence="3" key="1">
    <citation type="journal article" date="2020" name="Nat. Commun.">
        <title>Large-scale genome sequencing of mycorrhizal fungi provides insights into the early evolution of symbiotic traits.</title>
        <authorList>
            <person name="Miyauchi S."/>
            <person name="Kiss E."/>
            <person name="Kuo A."/>
            <person name="Drula E."/>
            <person name="Kohler A."/>
            <person name="Sanchez-Garcia M."/>
            <person name="Morin E."/>
            <person name="Andreopoulos B."/>
            <person name="Barry K.W."/>
            <person name="Bonito G."/>
            <person name="Buee M."/>
            <person name="Carver A."/>
            <person name="Chen C."/>
            <person name="Cichocki N."/>
            <person name="Clum A."/>
            <person name="Culley D."/>
            <person name="Crous P.W."/>
            <person name="Fauchery L."/>
            <person name="Girlanda M."/>
            <person name="Hayes R.D."/>
            <person name="Keri Z."/>
            <person name="LaButti K."/>
            <person name="Lipzen A."/>
            <person name="Lombard V."/>
            <person name="Magnuson J."/>
            <person name="Maillard F."/>
            <person name="Murat C."/>
            <person name="Nolan M."/>
            <person name="Ohm R.A."/>
            <person name="Pangilinan J."/>
            <person name="Pereira M.F."/>
            <person name="Perotto S."/>
            <person name="Peter M."/>
            <person name="Pfister S."/>
            <person name="Riley R."/>
            <person name="Sitrit Y."/>
            <person name="Stielow J.B."/>
            <person name="Szollosi G."/>
            <person name="Zifcakova L."/>
            <person name="Stursova M."/>
            <person name="Spatafora J.W."/>
            <person name="Tedersoo L."/>
            <person name="Vaario L.M."/>
            <person name="Yamada A."/>
            <person name="Yan M."/>
            <person name="Wang P."/>
            <person name="Xu J."/>
            <person name="Bruns T."/>
            <person name="Baldrian P."/>
            <person name="Vilgalys R."/>
            <person name="Dunand C."/>
            <person name="Henrissat B."/>
            <person name="Grigoriev I.V."/>
            <person name="Hibbett D."/>
            <person name="Nagy L.G."/>
            <person name="Martin F.M."/>
        </authorList>
    </citation>
    <scope>NUCLEOTIDE SEQUENCE</scope>
    <source>
        <strain evidence="3">UH-Tt-Lm1</strain>
    </source>
</reference>
<dbReference type="AlphaFoldDB" id="A0A9P6HK32"/>
<evidence type="ECO:0000313" key="4">
    <source>
        <dbReference type="Proteomes" id="UP000736335"/>
    </source>
</evidence>
<protein>
    <recommendedName>
        <fullName evidence="5">Secreted protein</fullName>
    </recommendedName>
</protein>
<feature type="region of interest" description="Disordered" evidence="1">
    <location>
        <begin position="111"/>
        <end position="151"/>
    </location>
</feature>
<comment type="caution">
    <text evidence="3">The sequence shown here is derived from an EMBL/GenBank/DDBJ whole genome shotgun (WGS) entry which is preliminary data.</text>
</comment>
<keyword evidence="4" id="KW-1185">Reference proteome</keyword>
<accession>A0A9P6HK32</accession>
<proteinExistence type="predicted"/>
<keyword evidence="2" id="KW-0732">Signal</keyword>
<gene>
    <name evidence="3" type="ORF">BJ322DRAFT_582066</name>
</gene>
<sequence length="151" mass="16839">MFRLLVLCFTALSLICAIECTPTAEKWGKPSYGAKRENLVARGRCDFLCPHENLMGMGLDDMYTGSERLYCSYDAEGMDDNNFCIYNRDTGGLLSSSLPEDCNQLATFRCPGTKNDQEGMKWSPSQPKDSRSVNLPQFVKARSKAKRAEAA</sequence>
<evidence type="ECO:0000256" key="1">
    <source>
        <dbReference type="SAM" id="MobiDB-lite"/>
    </source>
</evidence>
<reference evidence="3" key="2">
    <citation type="submission" date="2020-11" db="EMBL/GenBank/DDBJ databases">
        <authorList>
            <consortium name="DOE Joint Genome Institute"/>
            <person name="Kuo A."/>
            <person name="Miyauchi S."/>
            <person name="Kiss E."/>
            <person name="Drula E."/>
            <person name="Kohler A."/>
            <person name="Sanchez-Garcia M."/>
            <person name="Andreopoulos B."/>
            <person name="Barry K.W."/>
            <person name="Bonito G."/>
            <person name="Buee M."/>
            <person name="Carver A."/>
            <person name="Chen C."/>
            <person name="Cichocki N."/>
            <person name="Clum A."/>
            <person name="Culley D."/>
            <person name="Crous P.W."/>
            <person name="Fauchery L."/>
            <person name="Girlanda M."/>
            <person name="Hayes R."/>
            <person name="Keri Z."/>
            <person name="Labutti K."/>
            <person name="Lipzen A."/>
            <person name="Lombard V."/>
            <person name="Magnuson J."/>
            <person name="Maillard F."/>
            <person name="Morin E."/>
            <person name="Murat C."/>
            <person name="Nolan M."/>
            <person name="Ohm R."/>
            <person name="Pangilinan J."/>
            <person name="Pereira M."/>
            <person name="Perotto S."/>
            <person name="Peter M."/>
            <person name="Riley R."/>
            <person name="Sitrit Y."/>
            <person name="Stielow B."/>
            <person name="Szollosi G."/>
            <person name="Zifcakova L."/>
            <person name="Stursova M."/>
            <person name="Spatafora J.W."/>
            <person name="Tedersoo L."/>
            <person name="Vaario L.-M."/>
            <person name="Yamada A."/>
            <person name="Yan M."/>
            <person name="Wang P."/>
            <person name="Xu J."/>
            <person name="Bruns T."/>
            <person name="Baldrian P."/>
            <person name="Vilgalys R."/>
            <person name="Henrissat B."/>
            <person name="Grigoriev I.V."/>
            <person name="Hibbett D."/>
            <person name="Nagy L.G."/>
            <person name="Martin F.M."/>
        </authorList>
    </citation>
    <scope>NUCLEOTIDE SEQUENCE</scope>
    <source>
        <strain evidence="3">UH-Tt-Lm1</strain>
    </source>
</reference>
<dbReference type="Proteomes" id="UP000736335">
    <property type="component" value="Unassembled WGS sequence"/>
</dbReference>
<feature type="signal peptide" evidence="2">
    <location>
        <begin position="1"/>
        <end position="20"/>
    </location>
</feature>
<name>A0A9P6HK32_9AGAM</name>
<organism evidence="3 4">
    <name type="scientific">Thelephora terrestris</name>
    <dbReference type="NCBI Taxonomy" id="56493"/>
    <lineage>
        <taxon>Eukaryota</taxon>
        <taxon>Fungi</taxon>
        <taxon>Dikarya</taxon>
        <taxon>Basidiomycota</taxon>
        <taxon>Agaricomycotina</taxon>
        <taxon>Agaricomycetes</taxon>
        <taxon>Thelephorales</taxon>
        <taxon>Thelephoraceae</taxon>
        <taxon>Thelephora</taxon>
    </lineage>
</organism>
<dbReference type="EMBL" id="WIUZ02000004">
    <property type="protein sequence ID" value="KAF9787831.1"/>
    <property type="molecule type" value="Genomic_DNA"/>
</dbReference>
<feature type="compositionally biased region" description="Polar residues" evidence="1">
    <location>
        <begin position="123"/>
        <end position="135"/>
    </location>
</feature>
<feature type="chain" id="PRO_5040141985" description="Secreted protein" evidence="2">
    <location>
        <begin position="21"/>
        <end position="151"/>
    </location>
</feature>
<evidence type="ECO:0000313" key="3">
    <source>
        <dbReference type="EMBL" id="KAF9787831.1"/>
    </source>
</evidence>